<dbReference type="CDD" id="cd02257">
    <property type="entry name" value="Peptidase_C19"/>
    <property type="match status" value="1"/>
</dbReference>
<evidence type="ECO:0000256" key="1">
    <source>
        <dbReference type="ARBA" id="ARBA00000707"/>
    </source>
</evidence>
<dbReference type="EC" id="3.4.19.12" evidence="3"/>
<comment type="catalytic activity">
    <reaction evidence="1">
        <text>Thiol-dependent hydrolysis of ester, thioester, amide, peptide and isopeptide bonds formed by the C-terminal Gly of ubiquitin (a 76-residue protein attached to proteins as an intracellular targeting signal).</text>
        <dbReference type="EC" id="3.4.19.12"/>
    </reaction>
</comment>
<feature type="compositionally biased region" description="Polar residues" evidence="9">
    <location>
        <begin position="610"/>
        <end position="627"/>
    </location>
</feature>
<feature type="compositionally biased region" description="Basic and acidic residues" evidence="9">
    <location>
        <begin position="168"/>
        <end position="179"/>
    </location>
</feature>
<dbReference type="InterPro" id="IPR038765">
    <property type="entry name" value="Papain-like_cys_pep_sf"/>
</dbReference>
<proteinExistence type="inferred from homology"/>
<dbReference type="PANTHER" id="PTHR24006">
    <property type="entry name" value="UBIQUITIN CARBOXYL-TERMINAL HYDROLASE"/>
    <property type="match status" value="1"/>
</dbReference>
<dbReference type="SUPFAM" id="SSF54001">
    <property type="entry name" value="Cysteine proteinases"/>
    <property type="match status" value="1"/>
</dbReference>
<evidence type="ECO:0000256" key="4">
    <source>
        <dbReference type="ARBA" id="ARBA00022670"/>
    </source>
</evidence>
<dbReference type="PROSITE" id="PS00972">
    <property type="entry name" value="USP_1"/>
    <property type="match status" value="1"/>
</dbReference>
<feature type="compositionally biased region" description="Polar residues" evidence="9">
    <location>
        <begin position="35"/>
        <end position="53"/>
    </location>
</feature>
<feature type="region of interest" description="Disordered" evidence="9">
    <location>
        <begin position="594"/>
        <end position="627"/>
    </location>
</feature>
<dbReference type="InterPro" id="IPR050164">
    <property type="entry name" value="Peptidase_C19"/>
</dbReference>
<keyword evidence="5" id="KW-0833">Ubl conjugation pathway</keyword>
<keyword evidence="4" id="KW-0645">Protease</keyword>
<evidence type="ECO:0000313" key="12">
    <source>
        <dbReference type="Proteomes" id="UP001153069"/>
    </source>
</evidence>
<dbReference type="GO" id="GO:0005634">
    <property type="term" value="C:nucleus"/>
    <property type="evidence" value="ECO:0007669"/>
    <property type="project" value="TreeGrafter"/>
</dbReference>
<feature type="region of interest" description="Disordered" evidence="9">
    <location>
        <begin position="35"/>
        <end position="198"/>
    </location>
</feature>
<evidence type="ECO:0000256" key="8">
    <source>
        <dbReference type="SAM" id="Coils"/>
    </source>
</evidence>
<evidence type="ECO:0000256" key="2">
    <source>
        <dbReference type="ARBA" id="ARBA00009085"/>
    </source>
</evidence>
<dbReference type="PROSITE" id="PS50235">
    <property type="entry name" value="USP_3"/>
    <property type="match status" value="1"/>
</dbReference>
<dbReference type="PANTHER" id="PTHR24006:SF888">
    <property type="entry name" value="UBIQUITIN CARBOXYL-TERMINAL HYDROLASE 30"/>
    <property type="match status" value="1"/>
</dbReference>
<feature type="compositionally biased region" description="Low complexity" evidence="9">
    <location>
        <begin position="115"/>
        <end position="124"/>
    </location>
</feature>
<feature type="region of interest" description="Disordered" evidence="9">
    <location>
        <begin position="523"/>
        <end position="559"/>
    </location>
</feature>
<dbReference type="Proteomes" id="UP001153069">
    <property type="component" value="Unassembled WGS sequence"/>
</dbReference>
<dbReference type="Gene3D" id="3.90.70.10">
    <property type="entry name" value="Cysteine proteinases"/>
    <property type="match status" value="2"/>
</dbReference>
<accession>A0A9N8DAI3</accession>
<gene>
    <name evidence="11" type="ORF">SEMRO_53_G031490.1</name>
</gene>
<evidence type="ECO:0000259" key="10">
    <source>
        <dbReference type="PROSITE" id="PS50235"/>
    </source>
</evidence>
<feature type="compositionally biased region" description="Basic and acidic residues" evidence="9">
    <location>
        <begin position="56"/>
        <end position="73"/>
    </location>
</feature>
<feature type="compositionally biased region" description="Low complexity" evidence="9">
    <location>
        <begin position="158"/>
        <end position="167"/>
    </location>
</feature>
<keyword evidence="8" id="KW-0175">Coiled coil</keyword>
<protein>
    <recommendedName>
        <fullName evidence="3">ubiquitinyl hydrolase 1</fullName>
        <ecNumber evidence="3">3.4.19.12</ecNumber>
    </recommendedName>
</protein>
<dbReference type="GO" id="GO:0006508">
    <property type="term" value="P:proteolysis"/>
    <property type="evidence" value="ECO:0007669"/>
    <property type="project" value="UniProtKB-KW"/>
</dbReference>
<comment type="caution">
    <text evidence="11">The sequence shown here is derived from an EMBL/GenBank/DDBJ whole genome shotgun (WGS) entry which is preliminary data.</text>
</comment>
<keyword evidence="12" id="KW-1185">Reference proteome</keyword>
<dbReference type="InterPro" id="IPR001394">
    <property type="entry name" value="Peptidase_C19_UCH"/>
</dbReference>
<name>A0A9N8DAI3_9STRA</name>
<dbReference type="InterPro" id="IPR018200">
    <property type="entry name" value="USP_CS"/>
</dbReference>
<reference evidence="11" key="1">
    <citation type="submission" date="2020-06" db="EMBL/GenBank/DDBJ databases">
        <authorList>
            <consortium name="Plant Systems Biology data submission"/>
        </authorList>
    </citation>
    <scope>NUCLEOTIDE SEQUENCE</scope>
    <source>
        <strain evidence="11">D6</strain>
    </source>
</reference>
<dbReference type="Pfam" id="PF00443">
    <property type="entry name" value="UCH"/>
    <property type="match status" value="1"/>
</dbReference>
<dbReference type="OrthoDB" id="2248014at2759"/>
<dbReference type="EMBL" id="CAICTM010000052">
    <property type="protein sequence ID" value="CAB9499089.1"/>
    <property type="molecule type" value="Genomic_DNA"/>
</dbReference>
<evidence type="ECO:0000256" key="7">
    <source>
        <dbReference type="ARBA" id="ARBA00022807"/>
    </source>
</evidence>
<evidence type="ECO:0000256" key="9">
    <source>
        <dbReference type="SAM" id="MobiDB-lite"/>
    </source>
</evidence>
<evidence type="ECO:0000256" key="6">
    <source>
        <dbReference type="ARBA" id="ARBA00022801"/>
    </source>
</evidence>
<dbReference type="PROSITE" id="PS00973">
    <property type="entry name" value="USP_2"/>
    <property type="match status" value="1"/>
</dbReference>
<evidence type="ECO:0000256" key="3">
    <source>
        <dbReference type="ARBA" id="ARBA00012759"/>
    </source>
</evidence>
<dbReference type="InterPro" id="IPR028889">
    <property type="entry name" value="USP"/>
</dbReference>
<feature type="compositionally biased region" description="Low complexity" evidence="9">
    <location>
        <begin position="74"/>
        <end position="91"/>
    </location>
</feature>
<sequence length="1024" mass="113063">MVADSALVSLPVPVPVPIQVGLPVGVSMHGVESEASSSLQATATEGSRQQNSRAAEILRIDLPQSREMKDKKLAPATASTTSTCTSTSSTDPDPDHHRNTANSSPTSVATCMNGQGQSKQQIQQTLELDLQLPINQDTTTKGTTSTENKPENHKAYTSGSSGQNGHNQSKEDQPSETKNKATNGHGHGQGHAKFSSATEEPITMSPDALASVMKDVQFSEAQDTDAILLTNKNTNTNNTNVRINTLSIQSNQNSSNIWGFLFGRPWDVSYSTSSLTRHTNHYFDHPLNNSPIPHWLALILGDVLQRLTLQIPLRSPFVLPRMISLLWNRGPNHQQCTHDANNSTASENQHPAFHLPSSLTAISRIFSSHPHNTLRRTPVVHGIPNYGQTCFLNVVLQSLASLDSVIAYAEWIDMEQKQRLQPQGAAATIPIRRKKAPVTTTASQLLLPLLRSLNGQPSTLDGTRLDPRELLWRIAQKNSQFQAQRHGLFGFSSPAHATGEQQDAQELLQALLEMMILDAKLEAPKADNSNNDEASARVATEDDDGRSDVVKTPSQRSGMSLTSMLPALEETKEEDAILHDDDEVLTCMSDKWSPRNSTNNSLCGDEQATNHHNSNVPDNVGTGTLSDPSVWNQVQMVDSAGIISSYDDARKQDTTNTNLPSSLASSFLSTTSTVVTSNSRDQQPAQQTSPLSASMQIMLSTISSITKTPLSCWTGSLVKCEACGHNRAVRNQEWRDIPIVPTALRNPSIMSSNNSLPPCQLQECLQNFTQVERVTDVECGNCSLQRDMQHWQEEVDMLRDAVTSLEQRRRQRPGDATTVLEKGELLRMELEDAEAKLLHLSQQDPDEYDPRHCTEADEDDVAGNAPNATMIRANALKCLVLTRLPSVLCLHVQRRYYNPASDRMSKTLQHVFFDEMLDLAPYCAYGGGNLNAQRIFADKNSSGSSPLDRQKQQSSPIWYRLASVIEHKGNAFGGHYVCYRRLPTHLQTPDNESKWYFCSDDVVHIVGWNQVQRAQAYMLFYEAM</sequence>
<dbReference type="AlphaFoldDB" id="A0A9N8DAI3"/>
<evidence type="ECO:0000313" key="11">
    <source>
        <dbReference type="EMBL" id="CAB9499089.1"/>
    </source>
</evidence>
<dbReference type="GO" id="GO:0004843">
    <property type="term" value="F:cysteine-type deubiquitinase activity"/>
    <property type="evidence" value="ECO:0007669"/>
    <property type="project" value="UniProtKB-EC"/>
</dbReference>
<dbReference type="GO" id="GO:0016579">
    <property type="term" value="P:protein deubiquitination"/>
    <property type="evidence" value="ECO:0007669"/>
    <property type="project" value="InterPro"/>
</dbReference>
<keyword evidence="6 11" id="KW-0378">Hydrolase</keyword>
<dbReference type="GO" id="GO:0005829">
    <property type="term" value="C:cytosol"/>
    <property type="evidence" value="ECO:0007669"/>
    <property type="project" value="TreeGrafter"/>
</dbReference>
<feature type="coiled-coil region" evidence="8">
    <location>
        <begin position="788"/>
        <end position="843"/>
    </location>
</feature>
<feature type="compositionally biased region" description="Polar residues" evidence="9">
    <location>
        <begin position="100"/>
        <end position="114"/>
    </location>
</feature>
<feature type="domain" description="USP" evidence="10">
    <location>
        <begin position="381"/>
        <end position="1024"/>
    </location>
</feature>
<organism evidence="11 12">
    <name type="scientific">Seminavis robusta</name>
    <dbReference type="NCBI Taxonomy" id="568900"/>
    <lineage>
        <taxon>Eukaryota</taxon>
        <taxon>Sar</taxon>
        <taxon>Stramenopiles</taxon>
        <taxon>Ochrophyta</taxon>
        <taxon>Bacillariophyta</taxon>
        <taxon>Bacillariophyceae</taxon>
        <taxon>Bacillariophycidae</taxon>
        <taxon>Naviculales</taxon>
        <taxon>Naviculaceae</taxon>
        <taxon>Seminavis</taxon>
    </lineage>
</organism>
<evidence type="ECO:0000256" key="5">
    <source>
        <dbReference type="ARBA" id="ARBA00022786"/>
    </source>
</evidence>
<comment type="similarity">
    <text evidence="2">Belongs to the peptidase C19 family.</text>
</comment>
<keyword evidence="7" id="KW-0788">Thiol protease</keyword>